<dbReference type="RefSeq" id="WP_016329644.1">
    <property type="nucleotide sequence ID" value="NC_019386.1"/>
</dbReference>
<dbReference type="HOGENOM" id="CLU_016455_5_1_0"/>
<dbReference type="InterPro" id="IPR004474">
    <property type="entry name" value="LytR_CpsA_psr"/>
</dbReference>
<keyword evidence="4" id="KW-1185">Reference proteome</keyword>
<evidence type="ECO:0000256" key="1">
    <source>
        <dbReference type="ARBA" id="ARBA00006068"/>
    </source>
</evidence>
<proteinExistence type="inferred from homology"/>
<gene>
    <name evidence="3" type="ORF">Theos_1427</name>
</gene>
<dbReference type="PANTHER" id="PTHR33392">
    <property type="entry name" value="POLYISOPRENYL-TEICHOIC ACID--PEPTIDOGLYCAN TEICHOIC ACID TRANSFERASE TAGU"/>
    <property type="match status" value="1"/>
</dbReference>
<dbReference type="EMBL" id="CP003249">
    <property type="protein sequence ID" value="AFV76458.1"/>
    <property type="molecule type" value="Genomic_DNA"/>
</dbReference>
<dbReference type="AlphaFoldDB" id="K7QXF9"/>
<accession>K7QXF9</accession>
<feature type="domain" description="Cell envelope-related transcriptional attenuator" evidence="2">
    <location>
        <begin position="62"/>
        <end position="207"/>
    </location>
</feature>
<reference evidence="3 4" key="1">
    <citation type="journal article" date="2013" name="Genome Announc.">
        <title>Whole Genome Sequencing of Thermus oshimai JL-2 and Thermus thermophilus JL-18, Incomplete Denitrifiers from the United States Great Basin.</title>
        <authorList>
            <person name="Murugapiran S.K."/>
            <person name="Huntemann M."/>
            <person name="Wei C.L."/>
            <person name="Han J."/>
            <person name="Detter J.C."/>
            <person name="Han C.S."/>
            <person name="Erkkila T.H."/>
            <person name="Teshima H."/>
            <person name="Chen A."/>
            <person name="Kyrpides N."/>
            <person name="Mavrommatis K."/>
            <person name="Markowitz V."/>
            <person name="Szeto E."/>
            <person name="Ivanova N."/>
            <person name="Pagani I."/>
            <person name="Lam J."/>
            <person name="McDonald A.I."/>
            <person name="Dodsworth J.A."/>
            <person name="Pati A."/>
            <person name="Goodwin L."/>
            <person name="Peters L."/>
            <person name="Pitluck S."/>
            <person name="Woyke T."/>
            <person name="Hedlund B.P."/>
        </authorList>
    </citation>
    <scope>NUCLEOTIDE SEQUENCE</scope>
    <source>
        <strain evidence="3 4">JL-2</strain>
    </source>
</reference>
<organism evidence="3 4">
    <name type="scientific">Thermus oshimai JL-2</name>
    <dbReference type="NCBI Taxonomy" id="751945"/>
    <lineage>
        <taxon>Bacteria</taxon>
        <taxon>Thermotogati</taxon>
        <taxon>Deinococcota</taxon>
        <taxon>Deinococci</taxon>
        <taxon>Thermales</taxon>
        <taxon>Thermaceae</taxon>
        <taxon>Thermus</taxon>
    </lineage>
</organism>
<dbReference type="PANTHER" id="PTHR33392:SF6">
    <property type="entry name" value="POLYISOPRENYL-TEICHOIC ACID--PEPTIDOGLYCAN TEICHOIC ACID TRANSFERASE TAGU"/>
    <property type="match status" value="1"/>
</dbReference>
<sequence>MAFLLLLLALLYWAFPLLGPLFRYGLPDPRGLDRPLTLLVYGVSPEYSDHHQRAPERFRGLADTVLLVRLDPGANRAVVLSIPRDVWVDLPGYGWHKINAANPLGGPELLKAAVAQAVGVEAERFVAVSLNALYAFVDALGGVRVCVEKPLRYEDKAAGLSIDLKPGCQVLDGKGAEGFLRFRHDALGDIGRIQRQQAFFQALKERVLSPAGLLRLPRAVAQAEAHVRTDLSREEVGRILGFALRRPELVSLLLPGRFGGGWQVDREALLELRALYFEGRAWSEEASLRGRTVALVYGPSAEGKAEEVAERLRALGLRVWKRPLEADPPRTEVLENGPGLLARALGEALGVPHRVSGEALLGADLTLRLGP</sequence>
<dbReference type="PATRIC" id="fig|751945.3.peg.1410"/>
<comment type="similarity">
    <text evidence="1">Belongs to the LytR/CpsA/Psr (LCP) family.</text>
</comment>
<protein>
    <submittedName>
        <fullName evidence="3">Cell envelope-related function transcriptional attenuator common domain protein</fullName>
    </submittedName>
</protein>
<dbReference type="eggNOG" id="COG1316">
    <property type="taxonomic scope" value="Bacteria"/>
</dbReference>
<dbReference type="KEGG" id="tos:Theos_1427"/>
<dbReference type="InterPro" id="IPR050922">
    <property type="entry name" value="LytR/CpsA/Psr_CW_biosynth"/>
</dbReference>
<dbReference type="Pfam" id="PF03816">
    <property type="entry name" value="LytR_cpsA_psr"/>
    <property type="match status" value="1"/>
</dbReference>
<dbReference type="NCBIfam" id="TIGR00350">
    <property type="entry name" value="lytR_cpsA_psr"/>
    <property type="match status" value="1"/>
</dbReference>
<name>K7QXF9_THEOS</name>
<dbReference type="Gene3D" id="3.40.630.190">
    <property type="entry name" value="LCP protein"/>
    <property type="match status" value="1"/>
</dbReference>
<evidence type="ECO:0000313" key="4">
    <source>
        <dbReference type="Proteomes" id="UP000000211"/>
    </source>
</evidence>
<evidence type="ECO:0000259" key="2">
    <source>
        <dbReference type="Pfam" id="PF03816"/>
    </source>
</evidence>
<evidence type="ECO:0000313" key="3">
    <source>
        <dbReference type="EMBL" id="AFV76458.1"/>
    </source>
</evidence>
<dbReference type="OrthoDB" id="27330at2"/>
<dbReference type="STRING" id="751945.Theos_1427"/>
<dbReference type="Proteomes" id="UP000000211">
    <property type="component" value="Chromosome"/>
</dbReference>